<dbReference type="Gene3D" id="3.30.1150.10">
    <property type="match status" value="1"/>
</dbReference>
<proteinExistence type="predicted"/>
<keyword evidence="2" id="KW-1185">Reference proteome</keyword>
<reference evidence="1 2" key="1">
    <citation type="submission" date="2020-06" db="EMBL/GenBank/DDBJ databases">
        <title>Draft genome of Uliginosibacterium sp. IMCC34675.</title>
        <authorList>
            <person name="Song J."/>
        </authorList>
    </citation>
    <scope>NUCLEOTIDE SEQUENCE [LARGE SCALE GENOMIC DNA]</scope>
    <source>
        <strain evidence="1 2">IMCC34675</strain>
    </source>
</reference>
<name>A0ABX2IFB0_9RHOO</name>
<dbReference type="Proteomes" id="UP000778523">
    <property type="component" value="Unassembled WGS sequence"/>
</dbReference>
<evidence type="ECO:0008006" key="3">
    <source>
        <dbReference type="Google" id="ProtNLM"/>
    </source>
</evidence>
<sequence>MARLSNPSSPREWQRLCLGGLAASLVLHLLALDLWRGLGGPGERLPVPVKAKLSLYVAPLLPSRPVQAAVIPRTETTAAMPGREVRVPAARHGAAGLAVAAAVPFDSPGVVSPEPKIALRPLSMAEARVAYRLALLMANDEPWPALPEAGVLLELALGADGRPEAARLLRESGDAQMDQAWLRRLQSAARRAELPIALQGKAFALELEFLP</sequence>
<comment type="caution">
    <text evidence="1">The sequence shown here is derived from an EMBL/GenBank/DDBJ whole genome shotgun (WGS) entry which is preliminary data.</text>
</comment>
<dbReference type="EMBL" id="JABCSC020000002">
    <property type="protein sequence ID" value="NSL55364.1"/>
    <property type="molecule type" value="Genomic_DNA"/>
</dbReference>
<organism evidence="1 2">
    <name type="scientific">Uliginosibacterium aquaticum</name>
    <dbReference type="NCBI Taxonomy" id="2731212"/>
    <lineage>
        <taxon>Bacteria</taxon>
        <taxon>Pseudomonadati</taxon>
        <taxon>Pseudomonadota</taxon>
        <taxon>Betaproteobacteria</taxon>
        <taxon>Rhodocyclales</taxon>
        <taxon>Zoogloeaceae</taxon>
        <taxon>Uliginosibacterium</taxon>
    </lineage>
</organism>
<evidence type="ECO:0000313" key="2">
    <source>
        <dbReference type="Proteomes" id="UP000778523"/>
    </source>
</evidence>
<protein>
    <recommendedName>
        <fullName evidence="3">TonB C-terminal domain-containing protein</fullName>
    </recommendedName>
</protein>
<evidence type="ECO:0000313" key="1">
    <source>
        <dbReference type="EMBL" id="NSL55364.1"/>
    </source>
</evidence>
<dbReference type="RefSeq" id="WP_170021784.1">
    <property type="nucleotide sequence ID" value="NZ_JABCSC020000002.1"/>
</dbReference>
<dbReference type="SUPFAM" id="SSF74653">
    <property type="entry name" value="TolA/TonB C-terminal domain"/>
    <property type="match status" value="1"/>
</dbReference>
<gene>
    <name evidence="1" type="ORF">HJ583_010040</name>
</gene>
<accession>A0ABX2IFB0</accession>